<proteinExistence type="predicted"/>
<reference evidence="2" key="1">
    <citation type="journal article" date="2013" name="J. Plant Res.">
        <title>Effect of fungi and light on seed germination of three Opuntia species from semiarid lands of central Mexico.</title>
        <authorList>
            <person name="Delgado-Sanchez P."/>
            <person name="Jimenez-Bremont J.F."/>
            <person name="Guerrero-Gonzalez Mde L."/>
            <person name="Flores J."/>
        </authorList>
    </citation>
    <scope>NUCLEOTIDE SEQUENCE</scope>
    <source>
        <tissue evidence="2">Cladode</tissue>
    </source>
</reference>
<evidence type="ECO:0000313" key="2">
    <source>
        <dbReference type="EMBL" id="MBA4626514.1"/>
    </source>
</evidence>
<keyword evidence="1" id="KW-0238">DNA-binding</keyword>
<dbReference type="InterPro" id="IPR031066">
    <property type="entry name" value="bHLH_ALC-like_plant"/>
</dbReference>
<dbReference type="EMBL" id="GISG01056852">
    <property type="protein sequence ID" value="MBA4626516.1"/>
    <property type="molecule type" value="Transcribed_RNA"/>
</dbReference>
<dbReference type="PANTHER" id="PTHR45855">
    <property type="entry name" value="TRANSCRIPTION FACTOR PIF1-RELATED"/>
    <property type="match status" value="1"/>
</dbReference>
<dbReference type="GO" id="GO:0005634">
    <property type="term" value="C:nucleus"/>
    <property type="evidence" value="ECO:0007669"/>
    <property type="project" value="TreeGrafter"/>
</dbReference>
<organism evidence="2">
    <name type="scientific">Opuntia streptacantha</name>
    <name type="common">Prickly pear cactus</name>
    <name type="synonym">Opuntia cardona</name>
    <dbReference type="NCBI Taxonomy" id="393608"/>
    <lineage>
        <taxon>Eukaryota</taxon>
        <taxon>Viridiplantae</taxon>
        <taxon>Streptophyta</taxon>
        <taxon>Embryophyta</taxon>
        <taxon>Tracheophyta</taxon>
        <taxon>Spermatophyta</taxon>
        <taxon>Magnoliopsida</taxon>
        <taxon>eudicotyledons</taxon>
        <taxon>Gunneridae</taxon>
        <taxon>Pentapetalae</taxon>
        <taxon>Caryophyllales</taxon>
        <taxon>Cactineae</taxon>
        <taxon>Cactaceae</taxon>
        <taxon>Opuntioideae</taxon>
        <taxon>Opuntia</taxon>
    </lineage>
</organism>
<sequence length="175" mass="18931">MLDEVIEYLKQLQAQVQMMNNARLMPQIIMPLGVQQHLQMSLLARMGMGLGMGMGMGMLDTTSIAHGLTPSQAAVPQLIHPTQVTAAASGFMPPAAFVVPQMVPTAVSTQQQGPDQGASTSASLQDPYSTFLAQSMNIDLYNRMAALQRQQQQQQMTAQPASTQLQLNHQHVQGS</sequence>
<evidence type="ECO:0000256" key="1">
    <source>
        <dbReference type="ARBA" id="ARBA00023125"/>
    </source>
</evidence>
<dbReference type="AlphaFoldDB" id="A0A7C8YTV0"/>
<accession>A0A7C8YTV0</accession>
<dbReference type="PANTHER" id="PTHR45855:SF12">
    <property type="entry name" value="TRANSCRIPTION FACTOR PIF7-LIKE ISOFORM X1"/>
    <property type="match status" value="1"/>
</dbReference>
<reference evidence="2" key="2">
    <citation type="submission" date="2020-07" db="EMBL/GenBank/DDBJ databases">
        <authorList>
            <person name="Vera ALvarez R."/>
            <person name="Arias-Moreno D.M."/>
            <person name="Jimenez-Jacinto V."/>
            <person name="Jimenez-Bremont J.F."/>
            <person name="Swaminathan K."/>
            <person name="Moose S.P."/>
            <person name="Guerrero-Gonzalez M.L."/>
            <person name="Marino-Ramirez L."/>
            <person name="Landsman D."/>
            <person name="Rodriguez-Kessler M."/>
            <person name="Delgado-Sanchez P."/>
        </authorList>
    </citation>
    <scope>NUCLEOTIDE SEQUENCE</scope>
    <source>
        <tissue evidence="2">Cladode</tissue>
    </source>
</reference>
<dbReference type="EMBL" id="GISG01056850">
    <property type="protein sequence ID" value="MBA4626514.1"/>
    <property type="molecule type" value="Transcribed_RNA"/>
</dbReference>
<evidence type="ECO:0008006" key="3">
    <source>
        <dbReference type="Google" id="ProtNLM"/>
    </source>
</evidence>
<protein>
    <recommendedName>
        <fullName evidence="3">BHLH domain-containing protein</fullName>
    </recommendedName>
</protein>
<dbReference type="GO" id="GO:0003677">
    <property type="term" value="F:DNA binding"/>
    <property type="evidence" value="ECO:0007669"/>
    <property type="project" value="UniProtKB-KW"/>
</dbReference>
<name>A0A7C8YTV0_OPUST</name>